<keyword evidence="2" id="KW-1185">Reference proteome</keyword>
<sequence length="366" mass="41890">MFKWYRESQVCYVYLSDFDPLPAGSLELEMRQDLINTRIRQCRWFTRGWTLQELIAPTEVLFFNRNWNYIGSKLDLCGILSQITNIEPPILMDSFQDKKEFSITNTGLRMEDALLRLSQGSDLNLLLCLGCVEANERTGGEPMWLGGRLKFTVWFPNTGPPRNIFIQTNLGANDAWHAESLMNTGIVITYGDGVADIMQEDTRLGLPYSPRGGLWGDEPLRGGQLIFHTHGQDNFLGIHFFRTVETDQRIKPAIDVVVVCALQWTGSSQELRLAIFVADDTKMDFWLEDMRAGHDDILKQMKDMLLLRYSDPSGLLVQRILPTRVYVVRGTRLAVRRAVDRTSTSHPGQENYYRVLLEKVSVDSML</sequence>
<accession>A0AA40ASC5</accession>
<dbReference type="PANTHER" id="PTHR10622">
    <property type="entry name" value="HET DOMAIN-CONTAINING PROTEIN"/>
    <property type="match status" value="1"/>
</dbReference>
<dbReference type="EMBL" id="JAUKUA010000003">
    <property type="protein sequence ID" value="KAK0721079.1"/>
    <property type="molecule type" value="Genomic_DNA"/>
</dbReference>
<dbReference type="PANTHER" id="PTHR10622:SF12">
    <property type="entry name" value="HET DOMAIN-CONTAINING PROTEIN"/>
    <property type="match status" value="1"/>
</dbReference>
<name>A0AA40ASC5_9PEZI</name>
<evidence type="ECO:0000313" key="1">
    <source>
        <dbReference type="EMBL" id="KAK0721079.1"/>
    </source>
</evidence>
<organism evidence="1 2">
    <name type="scientific">Lasiosphaeris hirsuta</name>
    <dbReference type="NCBI Taxonomy" id="260670"/>
    <lineage>
        <taxon>Eukaryota</taxon>
        <taxon>Fungi</taxon>
        <taxon>Dikarya</taxon>
        <taxon>Ascomycota</taxon>
        <taxon>Pezizomycotina</taxon>
        <taxon>Sordariomycetes</taxon>
        <taxon>Sordariomycetidae</taxon>
        <taxon>Sordariales</taxon>
        <taxon>Lasiosphaeriaceae</taxon>
        <taxon>Lasiosphaeris</taxon>
    </lineage>
</organism>
<proteinExistence type="predicted"/>
<dbReference type="Proteomes" id="UP001172102">
    <property type="component" value="Unassembled WGS sequence"/>
</dbReference>
<dbReference type="AlphaFoldDB" id="A0AA40ASC5"/>
<protein>
    <submittedName>
        <fullName evidence="1">Uncharacterized protein</fullName>
    </submittedName>
</protein>
<comment type="caution">
    <text evidence="1">The sequence shown here is derived from an EMBL/GenBank/DDBJ whole genome shotgun (WGS) entry which is preliminary data.</text>
</comment>
<gene>
    <name evidence="1" type="ORF">B0H67DRAFT_663731</name>
</gene>
<reference evidence="1" key="1">
    <citation type="submission" date="2023-06" db="EMBL/GenBank/DDBJ databases">
        <title>Genome-scale phylogeny and comparative genomics of the fungal order Sordariales.</title>
        <authorList>
            <consortium name="Lawrence Berkeley National Laboratory"/>
            <person name="Hensen N."/>
            <person name="Bonometti L."/>
            <person name="Westerberg I."/>
            <person name="Brannstrom I.O."/>
            <person name="Guillou S."/>
            <person name="Cros-Aarteil S."/>
            <person name="Calhoun S."/>
            <person name="Haridas S."/>
            <person name="Kuo A."/>
            <person name="Mondo S."/>
            <person name="Pangilinan J."/>
            <person name="Riley R."/>
            <person name="Labutti K."/>
            <person name="Andreopoulos B."/>
            <person name="Lipzen A."/>
            <person name="Chen C."/>
            <person name="Yanf M."/>
            <person name="Daum C."/>
            <person name="Ng V."/>
            <person name="Clum A."/>
            <person name="Steindorff A."/>
            <person name="Ohm R."/>
            <person name="Martin F."/>
            <person name="Silar P."/>
            <person name="Natvig D."/>
            <person name="Lalanne C."/>
            <person name="Gautier V."/>
            <person name="Ament-Velasquez S.L."/>
            <person name="Kruys A."/>
            <person name="Hutchinson M.I."/>
            <person name="Powell A.J."/>
            <person name="Barry K."/>
            <person name="Miller A.N."/>
            <person name="Grigoriev I.V."/>
            <person name="Debuchy R."/>
            <person name="Gladieux P."/>
            <person name="Thoren M.H."/>
            <person name="Johannesson H."/>
        </authorList>
    </citation>
    <scope>NUCLEOTIDE SEQUENCE</scope>
    <source>
        <strain evidence="1">SMH4607-1</strain>
    </source>
</reference>
<evidence type="ECO:0000313" key="2">
    <source>
        <dbReference type="Proteomes" id="UP001172102"/>
    </source>
</evidence>